<feature type="binding site" evidence="8">
    <location>
        <begin position="316"/>
        <end position="323"/>
    </location>
    <ligand>
        <name>ATP</name>
        <dbReference type="ChEBI" id="CHEBI:30616"/>
    </ligand>
</feature>
<dbReference type="EC" id="3.1.-.-" evidence="8"/>
<keyword evidence="9" id="KW-0175">Coiled coil</keyword>
<dbReference type="InterPro" id="IPR036187">
    <property type="entry name" value="DNA_mismatch_repair_MutS_sf"/>
</dbReference>
<keyword evidence="13" id="KW-1185">Reference proteome</keyword>
<dbReference type="Pfam" id="PF00488">
    <property type="entry name" value="MutS_V"/>
    <property type="match status" value="1"/>
</dbReference>
<evidence type="ECO:0000256" key="7">
    <source>
        <dbReference type="ARBA" id="ARBA00023125"/>
    </source>
</evidence>
<comment type="similarity">
    <text evidence="8">Belongs to the DNA mismatch repair MutS family. MutS2 subfamily.</text>
</comment>
<dbReference type="GO" id="GO:0006298">
    <property type="term" value="P:mismatch repair"/>
    <property type="evidence" value="ECO:0007669"/>
    <property type="project" value="InterPro"/>
</dbReference>
<dbReference type="GO" id="GO:0019843">
    <property type="term" value="F:rRNA binding"/>
    <property type="evidence" value="ECO:0007669"/>
    <property type="project" value="UniProtKB-UniRule"/>
</dbReference>
<dbReference type="Proteomes" id="UP000620366">
    <property type="component" value="Unassembled WGS sequence"/>
</dbReference>
<dbReference type="InterPro" id="IPR007696">
    <property type="entry name" value="DNA_mismatch_repair_MutS_core"/>
</dbReference>
<feature type="coiled-coil region" evidence="9">
    <location>
        <begin position="215"/>
        <end position="242"/>
    </location>
</feature>
<dbReference type="SMART" id="SM00533">
    <property type="entry name" value="MUTSd"/>
    <property type="match status" value="1"/>
</dbReference>
<dbReference type="PROSITE" id="PS00486">
    <property type="entry name" value="DNA_MISMATCH_REPAIR_2"/>
    <property type="match status" value="1"/>
</dbReference>
<dbReference type="InterPro" id="IPR045076">
    <property type="entry name" value="MutS"/>
</dbReference>
<comment type="caution">
    <text evidence="12">The sequence shown here is derived from an EMBL/GenBank/DDBJ whole genome shotgun (WGS) entry which is preliminary data.</text>
</comment>
<dbReference type="SMART" id="SM00534">
    <property type="entry name" value="MUTSac"/>
    <property type="match status" value="1"/>
</dbReference>
<evidence type="ECO:0000259" key="11">
    <source>
        <dbReference type="PROSITE" id="PS50828"/>
    </source>
</evidence>
<dbReference type="InterPro" id="IPR036063">
    <property type="entry name" value="Smr_dom_sf"/>
</dbReference>
<proteinExistence type="inferred from homology"/>
<feature type="coiled-coil region" evidence="9">
    <location>
        <begin position="497"/>
        <end position="588"/>
    </location>
</feature>
<dbReference type="FunFam" id="3.40.50.300:FF:000830">
    <property type="entry name" value="Endonuclease MutS2"/>
    <property type="match status" value="1"/>
</dbReference>
<evidence type="ECO:0000256" key="5">
    <source>
        <dbReference type="ARBA" id="ARBA00022840"/>
    </source>
</evidence>
<evidence type="ECO:0000256" key="2">
    <source>
        <dbReference type="ARBA" id="ARBA00022730"/>
    </source>
</evidence>
<dbReference type="GO" id="GO:0140664">
    <property type="term" value="F:ATP-dependent DNA damage sensor activity"/>
    <property type="evidence" value="ECO:0007669"/>
    <property type="project" value="InterPro"/>
</dbReference>
<dbReference type="InterPro" id="IPR000432">
    <property type="entry name" value="DNA_mismatch_repair_MutS_C"/>
</dbReference>
<evidence type="ECO:0000313" key="13">
    <source>
        <dbReference type="Proteomes" id="UP000620366"/>
    </source>
</evidence>
<dbReference type="SUPFAM" id="SSF52540">
    <property type="entry name" value="P-loop containing nucleoside triphosphate hydrolases"/>
    <property type="match status" value="1"/>
</dbReference>
<keyword evidence="1 8" id="KW-0540">Nuclease</keyword>
<evidence type="ECO:0000256" key="10">
    <source>
        <dbReference type="SAM" id="MobiDB-lite"/>
    </source>
</evidence>
<dbReference type="GO" id="GO:0005524">
    <property type="term" value="F:ATP binding"/>
    <property type="evidence" value="ECO:0007669"/>
    <property type="project" value="UniProtKB-UniRule"/>
</dbReference>
<dbReference type="HAMAP" id="MF_00092">
    <property type="entry name" value="MutS2"/>
    <property type="match status" value="1"/>
</dbReference>
<dbReference type="Pfam" id="PF01713">
    <property type="entry name" value="Smr"/>
    <property type="match status" value="1"/>
</dbReference>
<sequence length="787" mass="86659">MLAECAATDDAKERIRALTPSGNREEVERRLRETDDAKTLIGLRGGPRFAAVKNVVSAVQRADKGARLSLRELLDVAGVLRTARTLRAYHDDASEVELSIGHLFSGLVPNKYLEELITNSILSEEEIADAASAELARIRRAIGAQTAKAREILQRIIRSTTMQKYLQEPIITMRGDRYVIPVKAEHKNDIPGLVHDTSGSGATYFIEPMSVVEANNELRVLLSKEQDEIERIIAELSAQVAESGESIKTDYDLIVALDVIFAKGKLSYQMKATRPLVGDDGVVELSHARHPLIPAGRVVPIDIRLGGDFDTLVITGPNTGGKTVTLKTLGLLTLMAQAGLHIPAWDGSRVSTFDNLLSDIGDEQSIEQSLSTFSSHMTNIVSIMAVADERTLLLFDELGAGTDPTEGAALAIAILERGRLLGARIAATTHYAELKLFALKTPGVENASCEFDVQSLKPTYKLLIGTPGRSNAFAISAKLGLDAAVIDRAKSLIEEDSIQFEEVLHQLDDKRQQLEREHEQAALLRRELEGERGRLAEQREQFERMRDREADRARQEARRILAAAKHEYAELQKQIDQVRRIRESADYQRSLQELKSKTKSHLSNLDNLVNPVNDSDDGYVLPRPLKIGDSVQIKNIDKLASVLSLPDQNGNMELQAGIIKTKVNVRDVRLVETDKVTINVSKSKYRDLMANREKNAARADGPKSVRSYNPELDLRGMNGDEASLEIDKFLDDCAVAGINQVSLIHGKGTGALRAAVHAFLRGNPHVKSFRLGVYGEGETGVTIVELK</sequence>
<dbReference type="Gene3D" id="3.40.50.300">
    <property type="entry name" value="P-loop containing nucleotide triphosphate hydrolases"/>
    <property type="match status" value="1"/>
</dbReference>
<feature type="region of interest" description="Disordered" evidence="10">
    <location>
        <begin position="1"/>
        <end position="28"/>
    </location>
</feature>
<dbReference type="PROSITE" id="PS50828">
    <property type="entry name" value="SMR"/>
    <property type="match status" value="1"/>
</dbReference>
<dbReference type="PIRSF" id="PIRSF005814">
    <property type="entry name" value="MutS_YshD"/>
    <property type="match status" value="1"/>
</dbReference>
<dbReference type="InterPro" id="IPR027417">
    <property type="entry name" value="P-loop_NTPase"/>
</dbReference>
<dbReference type="GO" id="GO:0004519">
    <property type="term" value="F:endonuclease activity"/>
    <property type="evidence" value="ECO:0007669"/>
    <property type="project" value="UniProtKB-UniRule"/>
</dbReference>
<dbReference type="AlphaFoldDB" id="A0A926DED0"/>
<keyword evidence="8 12" id="KW-0255">Endonuclease</keyword>
<dbReference type="GO" id="GO:0030983">
    <property type="term" value="F:mismatched DNA binding"/>
    <property type="evidence" value="ECO:0007669"/>
    <property type="project" value="InterPro"/>
</dbReference>
<dbReference type="Pfam" id="PF20297">
    <property type="entry name" value="MSSS"/>
    <property type="match status" value="1"/>
</dbReference>
<evidence type="ECO:0000256" key="1">
    <source>
        <dbReference type="ARBA" id="ARBA00022722"/>
    </source>
</evidence>
<evidence type="ECO:0000313" key="12">
    <source>
        <dbReference type="EMBL" id="MBC8535485.1"/>
    </source>
</evidence>
<dbReference type="InterPro" id="IPR005747">
    <property type="entry name" value="MutS2"/>
</dbReference>
<dbReference type="PANTHER" id="PTHR48466:SF2">
    <property type="entry name" value="OS10G0509000 PROTEIN"/>
    <property type="match status" value="1"/>
</dbReference>
<keyword evidence="3 8" id="KW-0547">Nucleotide-binding</keyword>
<evidence type="ECO:0000256" key="4">
    <source>
        <dbReference type="ARBA" id="ARBA00022801"/>
    </source>
</evidence>
<evidence type="ECO:0000256" key="3">
    <source>
        <dbReference type="ARBA" id="ARBA00022741"/>
    </source>
</evidence>
<dbReference type="SUPFAM" id="SSF48334">
    <property type="entry name" value="DNA repair protein MutS, domain III"/>
    <property type="match status" value="1"/>
</dbReference>
<keyword evidence="7 8" id="KW-0238">DNA-binding</keyword>
<dbReference type="SUPFAM" id="SSF160443">
    <property type="entry name" value="SMR domain-like"/>
    <property type="match status" value="1"/>
</dbReference>
<comment type="function">
    <text evidence="8">Acts as a ribosome collision sensor, splitting the ribosome into its 2 subunits. Detects stalled/collided 70S ribosomes which it binds and splits by an ATP-hydrolysis driven conformational change. Acts upstream of the ribosome quality control system (RQC), a ribosome-associated complex that mediates the extraction of incompletely synthesized nascent chains from stalled ribosomes and their subsequent degradation. Probably generates substrates for RQC.</text>
</comment>
<dbReference type="PANTHER" id="PTHR48466">
    <property type="entry name" value="OS10G0509000 PROTEIN-RELATED"/>
    <property type="match status" value="1"/>
</dbReference>
<comment type="subunit">
    <text evidence="8">Homodimer. Binds to stalled ribosomes, contacting rRNA.</text>
</comment>
<feature type="domain" description="Smr" evidence="11">
    <location>
        <begin position="712"/>
        <end position="787"/>
    </location>
</feature>
<dbReference type="GO" id="GO:0045910">
    <property type="term" value="P:negative regulation of DNA recombination"/>
    <property type="evidence" value="ECO:0007669"/>
    <property type="project" value="InterPro"/>
</dbReference>
<keyword evidence="6 8" id="KW-0694">RNA-binding</keyword>
<dbReference type="EMBL" id="JACRSP010000001">
    <property type="protein sequence ID" value="MBC8535485.1"/>
    <property type="molecule type" value="Genomic_DNA"/>
</dbReference>
<protein>
    <recommendedName>
        <fullName evidence="8">Endonuclease MutS2</fullName>
        <ecNumber evidence="8">3.1.-.-</ecNumber>
    </recommendedName>
    <alternativeName>
        <fullName evidence="8">Ribosome-associated protein quality control-upstream factor</fullName>
        <shortName evidence="8">RQC-upstream factor</shortName>
        <shortName evidence="8">RqcU</shortName>
        <ecNumber evidence="8">3.6.4.-</ecNumber>
    </alternativeName>
</protein>
<dbReference type="GO" id="GO:0016887">
    <property type="term" value="F:ATP hydrolysis activity"/>
    <property type="evidence" value="ECO:0007669"/>
    <property type="project" value="InterPro"/>
</dbReference>
<dbReference type="SMART" id="SM00463">
    <property type="entry name" value="SMR"/>
    <property type="match status" value="1"/>
</dbReference>
<evidence type="ECO:0000256" key="9">
    <source>
        <dbReference type="SAM" id="Coils"/>
    </source>
</evidence>
<dbReference type="NCBIfam" id="TIGR01069">
    <property type="entry name" value="mutS2"/>
    <property type="match status" value="1"/>
</dbReference>
<comment type="function">
    <text evidence="8">Endonuclease that is involved in the suppression of homologous recombination and thus may have a key role in the control of bacterial genetic diversity.</text>
</comment>
<reference evidence="12" key="1">
    <citation type="submission" date="2020-08" db="EMBL/GenBank/DDBJ databases">
        <title>Genome public.</title>
        <authorList>
            <person name="Liu C."/>
            <person name="Sun Q."/>
        </authorList>
    </citation>
    <scope>NUCLEOTIDE SEQUENCE</scope>
    <source>
        <strain evidence="12">BX7</strain>
    </source>
</reference>
<gene>
    <name evidence="8" type="primary">mutS2</name>
    <name evidence="8" type="synonym">rqcU</name>
    <name evidence="12" type="ORF">H8695_02095</name>
</gene>
<evidence type="ECO:0000256" key="6">
    <source>
        <dbReference type="ARBA" id="ARBA00022884"/>
    </source>
</evidence>
<accession>A0A926DED0</accession>
<dbReference type="GO" id="GO:0043023">
    <property type="term" value="F:ribosomal large subunit binding"/>
    <property type="evidence" value="ECO:0007669"/>
    <property type="project" value="UniProtKB-UniRule"/>
</dbReference>
<name>A0A926DED0_9FIRM</name>
<keyword evidence="2 8" id="KW-0699">rRNA-binding</keyword>
<organism evidence="12 13">
    <name type="scientific">Feifania hominis</name>
    <dbReference type="NCBI Taxonomy" id="2763660"/>
    <lineage>
        <taxon>Bacteria</taxon>
        <taxon>Bacillati</taxon>
        <taxon>Bacillota</taxon>
        <taxon>Clostridia</taxon>
        <taxon>Eubacteriales</taxon>
        <taxon>Feifaniaceae</taxon>
        <taxon>Feifania</taxon>
    </lineage>
</organism>
<keyword evidence="4 8" id="KW-0378">Hydrolase</keyword>
<dbReference type="Gene3D" id="3.30.1370.110">
    <property type="match status" value="1"/>
</dbReference>
<dbReference type="GO" id="GO:0072344">
    <property type="term" value="P:rescue of stalled ribosome"/>
    <property type="evidence" value="ECO:0007669"/>
    <property type="project" value="UniProtKB-UniRule"/>
</dbReference>
<dbReference type="EC" id="3.6.4.-" evidence="8"/>
<keyword evidence="5 8" id="KW-0067">ATP-binding</keyword>
<dbReference type="InterPro" id="IPR046893">
    <property type="entry name" value="MSSS"/>
</dbReference>
<evidence type="ECO:0000256" key="8">
    <source>
        <dbReference type="HAMAP-Rule" id="MF_00092"/>
    </source>
</evidence>
<dbReference type="InterPro" id="IPR002625">
    <property type="entry name" value="Smr_dom"/>
</dbReference>